<keyword evidence="5" id="KW-1185">Reference proteome</keyword>
<dbReference type="Proteomes" id="UP000255316">
    <property type="component" value="Unassembled WGS sequence"/>
</dbReference>
<evidence type="ECO:0000313" key="5">
    <source>
        <dbReference type="Proteomes" id="UP000054854"/>
    </source>
</evidence>
<evidence type="ECO:0000313" key="3">
    <source>
        <dbReference type="EMBL" id="KTC92218.1"/>
    </source>
</evidence>
<dbReference type="Gene3D" id="1.10.510.10">
    <property type="entry name" value="Transferase(Phosphotransferase) domain 1"/>
    <property type="match status" value="1"/>
</dbReference>
<dbReference type="SUPFAM" id="SSF48403">
    <property type="entry name" value="Ankyrin repeat"/>
    <property type="match status" value="1"/>
</dbReference>
<dbReference type="EMBL" id="UGNX01000001">
    <property type="protein sequence ID" value="STX33479.1"/>
    <property type="molecule type" value="Genomic_DNA"/>
</dbReference>
<feature type="domain" description="Protein kinase" evidence="2">
    <location>
        <begin position="76"/>
        <end position="342"/>
    </location>
</feature>
<dbReference type="Proteomes" id="UP000054854">
    <property type="component" value="Unassembled WGS sequence"/>
</dbReference>
<dbReference type="AlphaFoldDB" id="A0A378IE39"/>
<keyword evidence="4" id="KW-0418">Kinase</keyword>
<organism evidence="4 6">
    <name type="scientific">Legionella cincinnatiensis</name>
    <dbReference type="NCBI Taxonomy" id="28085"/>
    <lineage>
        <taxon>Bacteria</taxon>
        <taxon>Pseudomonadati</taxon>
        <taxon>Pseudomonadota</taxon>
        <taxon>Gammaproteobacteria</taxon>
        <taxon>Legionellales</taxon>
        <taxon>Legionellaceae</taxon>
        <taxon>Legionella</taxon>
    </lineage>
</organism>
<dbReference type="InterPro" id="IPR036770">
    <property type="entry name" value="Ankyrin_rpt-contain_sf"/>
</dbReference>
<dbReference type="RefSeq" id="WP_238589449.1">
    <property type="nucleotide sequence ID" value="NZ_CAAAHQ010000006.1"/>
</dbReference>
<dbReference type="InterPro" id="IPR011009">
    <property type="entry name" value="Kinase-like_dom_sf"/>
</dbReference>
<dbReference type="EMBL" id="LNXX01000007">
    <property type="protein sequence ID" value="KTC92218.1"/>
    <property type="molecule type" value="Genomic_DNA"/>
</dbReference>
<gene>
    <name evidence="3" type="ORF">Lcin_0997</name>
    <name evidence="4" type="ORF">NCTC12438_00050</name>
</gene>
<dbReference type="GO" id="GO:0005524">
    <property type="term" value="F:ATP binding"/>
    <property type="evidence" value="ECO:0007669"/>
    <property type="project" value="InterPro"/>
</dbReference>
<proteinExistence type="predicted"/>
<dbReference type="PROSITE" id="PS50088">
    <property type="entry name" value="ANK_REPEAT"/>
    <property type="match status" value="1"/>
</dbReference>
<dbReference type="GO" id="GO:0004672">
    <property type="term" value="F:protein kinase activity"/>
    <property type="evidence" value="ECO:0007669"/>
    <property type="project" value="InterPro"/>
</dbReference>
<dbReference type="InterPro" id="IPR000719">
    <property type="entry name" value="Prot_kinase_dom"/>
</dbReference>
<dbReference type="EC" id="2.7.12.2" evidence="4"/>
<keyword evidence="1" id="KW-0040">ANK repeat</keyword>
<evidence type="ECO:0000313" key="4">
    <source>
        <dbReference type="EMBL" id="STX33479.1"/>
    </source>
</evidence>
<evidence type="ECO:0000259" key="2">
    <source>
        <dbReference type="PROSITE" id="PS50011"/>
    </source>
</evidence>
<sequence>MKIKFSPMDQDFFGEDNKEQRKIIAEFLEQQLEANVLNWEKNKQYQTKEGHIIEFDHEVIARDRKEGKDPGIRFEVVSDKLLGKGGQGAVYEGMGVFSIKDNHLAYKQYGEVYNEQVKDFRVVKKGSHSSLAIPRTVEEIEDIGYKPAVKFQRSYALIMKKIGDHDLSMLSQNFCRYRNGENAYSGLRLSLDLSSEEKLNLTHSLIKNLAHQINQRGTVHQDIKPDNIRFSYYNNQFKTYFIDTDNACKIGQKVGLNNPYSSGFSPPETRVQDYVAHPARDVYAMGEVLKELWQDELKNLSNKETPEDFKKLEDLIKSMTNNSPDQRPTIDEVEKRLQQIQFHEPHNEQKELEAKFLNAIKLNNNSLVIEMLKNKQINLNTVNDSKGRNPLSLALERHNRPMIELFLKEGLKPDRSNESEYGSSLYELLFDAQCAPHEKRSIEDRIEIAKLLIKNNIIDISPPNWVKEYPNAFFEGSANTKMLQACLNDPEIKPLIVNSKPMQNLFIAQEQSVLKSMKHYADSVNSEFKKEGFFQRFSQTENKKFIQQILAAFSKYDVENETDPAKIHQKFIELCQLISKHPSHDEEVECAKENMFSNDAQFVFENLASVQYELPKPKEQESQQVADLSNIIPPSDLQW</sequence>
<dbReference type="STRING" id="28085.Lcin_0997"/>
<dbReference type="InterPro" id="IPR002110">
    <property type="entry name" value="Ankyrin_rpt"/>
</dbReference>
<reference evidence="4 6" key="2">
    <citation type="submission" date="2018-06" db="EMBL/GenBank/DDBJ databases">
        <authorList>
            <consortium name="Pathogen Informatics"/>
            <person name="Doyle S."/>
        </authorList>
    </citation>
    <scope>NUCLEOTIDE SEQUENCE [LARGE SCALE GENOMIC DNA]</scope>
    <source>
        <strain evidence="4 6">NCTC12438</strain>
    </source>
</reference>
<name>A0A378IE39_9GAMM</name>
<evidence type="ECO:0000256" key="1">
    <source>
        <dbReference type="PROSITE-ProRule" id="PRU00023"/>
    </source>
</evidence>
<reference evidence="3 5" key="1">
    <citation type="submission" date="2015-11" db="EMBL/GenBank/DDBJ databases">
        <title>Genomic analysis of 38 Legionella species identifies large and diverse effector repertoires.</title>
        <authorList>
            <person name="Burstein D."/>
            <person name="Amaro F."/>
            <person name="Zusman T."/>
            <person name="Lifshitz Z."/>
            <person name="Cohen O."/>
            <person name="Gilbert J.A."/>
            <person name="Pupko T."/>
            <person name="Shuman H.A."/>
            <person name="Segal G."/>
        </authorList>
    </citation>
    <scope>NUCLEOTIDE SEQUENCE [LARGE SCALE GENOMIC DNA]</scope>
    <source>
        <strain evidence="3 5">CDC#72-OH-14</strain>
    </source>
</reference>
<dbReference type="Gene3D" id="1.25.40.20">
    <property type="entry name" value="Ankyrin repeat-containing domain"/>
    <property type="match status" value="1"/>
</dbReference>
<dbReference type="PROSITE" id="PS50011">
    <property type="entry name" value="PROTEIN_KINASE_DOM"/>
    <property type="match status" value="1"/>
</dbReference>
<dbReference type="SUPFAM" id="SSF56112">
    <property type="entry name" value="Protein kinase-like (PK-like)"/>
    <property type="match status" value="1"/>
</dbReference>
<feature type="repeat" description="ANK" evidence="1">
    <location>
        <begin position="386"/>
        <end position="418"/>
    </location>
</feature>
<keyword evidence="4" id="KW-0808">Transferase</keyword>
<evidence type="ECO:0000313" key="6">
    <source>
        <dbReference type="Proteomes" id="UP000255316"/>
    </source>
</evidence>
<accession>A0A378IE39</accession>
<protein>
    <submittedName>
        <fullName evidence="4">Serine/threonine-protein kinase</fullName>
        <ecNumber evidence="4">2.7.12.2</ecNumber>
    </submittedName>
</protein>